<evidence type="ECO:0000313" key="2">
    <source>
        <dbReference type="Proteomes" id="UP000828390"/>
    </source>
</evidence>
<dbReference type="Proteomes" id="UP000828390">
    <property type="component" value="Unassembled WGS sequence"/>
</dbReference>
<reference evidence="1" key="2">
    <citation type="submission" date="2020-11" db="EMBL/GenBank/DDBJ databases">
        <authorList>
            <person name="McCartney M.A."/>
            <person name="Auch B."/>
            <person name="Kono T."/>
            <person name="Mallez S."/>
            <person name="Becker A."/>
            <person name="Gohl D.M."/>
            <person name="Silverstein K.A.T."/>
            <person name="Koren S."/>
            <person name="Bechman K.B."/>
            <person name="Herman A."/>
            <person name="Abrahante J.E."/>
            <person name="Garbe J."/>
        </authorList>
    </citation>
    <scope>NUCLEOTIDE SEQUENCE</scope>
    <source>
        <strain evidence="1">Duluth1</strain>
        <tissue evidence="1">Whole animal</tissue>
    </source>
</reference>
<comment type="caution">
    <text evidence="1">The sequence shown here is derived from an EMBL/GenBank/DDBJ whole genome shotgun (WGS) entry which is preliminary data.</text>
</comment>
<dbReference type="AlphaFoldDB" id="A0A9D4QPU7"/>
<accession>A0A9D4QPU7</accession>
<sequence>MKETALKKILEAVFGKKCNCAHFDTKSCPWFHETIFLLKSTYTARTQEDPDIQILLDHAKDLYSALLRGKTTLADNTCYAILIKLERATEKRRHELVLADALAGSVR</sequence>
<proteinExistence type="predicted"/>
<organism evidence="1 2">
    <name type="scientific">Dreissena polymorpha</name>
    <name type="common">Zebra mussel</name>
    <name type="synonym">Mytilus polymorpha</name>
    <dbReference type="NCBI Taxonomy" id="45954"/>
    <lineage>
        <taxon>Eukaryota</taxon>
        <taxon>Metazoa</taxon>
        <taxon>Spiralia</taxon>
        <taxon>Lophotrochozoa</taxon>
        <taxon>Mollusca</taxon>
        <taxon>Bivalvia</taxon>
        <taxon>Autobranchia</taxon>
        <taxon>Heteroconchia</taxon>
        <taxon>Euheterodonta</taxon>
        <taxon>Imparidentia</taxon>
        <taxon>Neoheterodontei</taxon>
        <taxon>Myida</taxon>
        <taxon>Dreissenoidea</taxon>
        <taxon>Dreissenidae</taxon>
        <taxon>Dreissena</taxon>
    </lineage>
</organism>
<gene>
    <name evidence="1" type="ORF">DPMN_112539</name>
</gene>
<dbReference type="EMBL" id="JAIWYP010000004">
    <property type="protein sequence ID" value="KAH3839116.1"/>
    <property type="molecule type" value="Genomic_DNA"/>
</dbReference>
<evidence type="ECO:0000313" key="1">
    <source>
        <dbReference type="EMBL" id="KAH3839116.1"/>
    </source>
</evidence>
<name>A0A9D4QPU7_DREPO</name>
<reference evidence="1" key="1">
    <citation type="journal article" date="2019" name="bioRxiv">
        <title>The Genome of the Zebra Mussel, Dreissena polymorpha: A Resource for Invasive Species Research.</title>
        <authorList>
            <person name="McCartney M.A."/>
            <person name="Auch B."/>
            <person name="Kono T."/>
            <person name="Mallez S."/>
            <person name="Zhang Y."/>
            <person name="Obille A."/>
            <person name="Becker A."/>
            <person name="Abrahante J.E."/>
            <person name="Garbe J."/>
            <person name="Badalamenti J.P."/>
            <person name="Herman A."/>
            <person name="Mangelson H."/>
            <person name="Liachko I."/>
            <person name="Sullivan S."/>
            <person name="Sone E.D."/>
            <person name="Koren S."/>
            <person name="Silverstein K.A.T."/>
            <person name="Beckman K.B."/>
            <person name="Gohl D.M."/>
        </authorList>
    </citation>
    <scope>NUCLEOTIDE SEQUENCE</scope>
    <source>
        <strain evidence="1">Duluth1</strain>
        <tissue evidence="1">Whole animal</tissue>
    </source>
</reference>
<keyword evidence="2" id="KW-1185">Reference proteome</keyword>
<protein>
    <submittedName>
        <fullName evidence="1">Uncharacterized protein</fullName>
    </submittedName>
</protein>